<evidence type="ECO:0000313" key="5">
    <source>
        <dbReference type="EMBL" id="KAI6291109.1"/>
    </source>
</evidence>
<sequence length="424" mass="46607">MVVYQRNTSSPPESQVIAAQSIKRTRASLIAAPPPFDKLRSTTKKCAPLVYPCRRDWTAASHLESSQFPNHMQGPPLPAIIRVMAAKKPRKFKQQAMAPKGLLKPRQRLSKDRFPEYFEKLTAQTYDHASRGSNIGTIRTIAWNPTGSLVATGSSDKTLRVWNPDKPNVRYSTELKGHQGGIEKIAFNPVKDAELCSVSNDGVVKFWDVRTKTCINEVKGLGAAITVVWAPDGESLIVGNSADNLYVLSPREPTPRASFQQPLQTNQISFCWSGQRIFAATGDGRTRILSFPDFEPAYRVNHPVSEGETSEFRLAGHTSACLTAELSPTGRILATGGSDSMIALWDTSDWICHKTVGKMTGPVRSIRVGIEVTHAESGEHVHTIKTIGSCPVVAWAPNRYCLAYSDANTLRIIGVDAENLLRKN</sequence>
<keyword evidence="1 4" id="KW-0853">WD repeat</keyword>
<dbReference type="InterPro" id="IPR001680">
    <property type="entry name" value="WD40_rpt"/>
</dbReference>
<dbReference type="InterPro" id="IPR019775">
    <property type="entry name" value="WD40_repeat_CS"/>
</dbReference>
<dbReference type="Proteomes" id="UP001059893">
    <property type="component" value="Unassembled WGS sequence"/>
</dbReference>
<gene>
    <name evidence="5" type="ORF">MCOR33_010833</name>
</gene>
<protein>
    <recommendedName>
        <fullName evidence="7">WD40 repeat-like protein</fullName>
    </recommendedName>
</protein>
<evidence type="ECO:0000256" key="2">
    <source>
        <dbReference type="ARBA" id="ARBA00022737"/>
    </source>
</evidence>
<evidence type="ECO:0000313" key="6">
    <source>
        <dbReference type="Proteomes" id="UP001059893"/>
    </source>
</evidence>
<keyword evidence="6" id="KW-1185">Reference proteome</keyword>
<evidence type="ECO:0000256" key="4">
    <source>
        <dbReference type="PROSITE-ProRule" id="PRU00221"/>
    </source>
</evidence>
<evidence type="ECO:0000256" key="1">
    <source>
        <dbReference type="ARBA" id="ARBA00022574"/>
    </source>
</evidence>
<dbReference type="Gene3D" id="2.130.10.10">
    <property type="entry name" value="YVTN repeat-like/Quinoprotein amine dehydrogenase"/>
    <property type="match status" value="2"/>
</dbReference>
<dbReference type="PANTHER" id="PTHR22839">
    <property type="entry name" value="THO COMPLEX SUBUNIT 3 THO3"/>
    <property type="match status" value="1"/>
</dbReference>
<feature type="repeat" description="WD" evidence="4">
    <location>
        <begin position="131"/>
        <end position="163"/>
    </location>
</feature>
<name>A0ABQ8N4H6_PYRGI</name>
<proteinExistence type="inferred from homology"/>
<accession>A0ABQ8N4H6</accession>
<dbReference type="InterPro" id="IPR036322">
    <property type="entry name" value="WD40_repeat_dom_sf"/>
</dbReference>
<dbReference type="InterPro" id="IPR015943">
    <property type="entry name" value="WD40/YVTN_repeat-like_dom_sf"/>
</dbReference>
<organism evidence="5 6">
    <name type="scientific">Pyricularia grisea</name>
    <name type="common">Crabgrass-specific blast fungus</name>
    <name type="synonym">Magnaporthe grisea</name>
    <dbReference type="NCBI Taxonomy" id="148305"/>
    <lineage>
        <taxon>Eukaryota</taxon>
        <taxon>Fungi</taxon>
        <taxon>Dikarya</taxon>
        <taxon>Ascomycota</taxon>
        <taxon>Pezizomycotina</taxon>
        <taxon>Sordariomycetes</taxon>
        <taxon>Sordariomycetidae</taxon>
        <taxon>Magnaporthales</taxon>
        <taxon>Pyriculariaceae</taxon>
        <taxon>Pyricularia</taxon>
    </lineage>
</organism>
<dbReference type="PRINTS" id="PR00320">
    <property type="entry name" value="GPROTEINBRPT"/>
</dbReference>
<dbReference type="InterPro" id="IPR040132">
    <property type="entry name" value="Tex1/THOC3"/>
</dbReference>
<dbReference type="Pfam" id="PF00400">
    <property type="entry name" value="WD40"/>
    <property type="match status" value="3"/>
</dbReference>
<feature type="repeat" description="WD" evidence="4">
    <location>
        <begin position="175"/>
        <end position="217"/>
    </location>
</feature>
<dbReference type="InterPro" id="IPR020472">
    <property type="entry name" value="WD40_PAC1"/>
</dbReference>
<dbReference type="PROSITE" id="PS00678">
    <property type="entry name" value="WD_REPEATS_1"/>
    <property type="match status" value="1"/>
</dbReference>
<comment type="similarity">
    <text evidence="3">Belongs to the THOC3 family.</text>
</comment>
<dbReference type="PROSITE" id="PS50294">
    <property type="entry name" value="WD_REPEATS_REGION"/>
    <property type="match status" value="3"/>
</dbReference>
<evidence type="ECO:0000256" key="3">
    <source>
        <dbReference type="ARBA" id="ARBA00046343"/>
    </source>
</evidence>
<dbReference type="SMART" id="SM00320">
    <property type="entry name" value="WD40"/>
    <property type="match status" value="6"/>
</dbReference>
<dbReference type="EMBL" id="JABSND010000393">
    <property type="protein sequence ID" value="KAI6291109.1"/>
    <property type="molecule type" value="Genomic_DNA"/>
</dbReference>
<dbReference type="PROSITE" id="PS50082">
    <property type="entry name" value="WD_REPEATS_2"/>
    <property type="match status" value="3"/>
</dbReference>
<keyword evidence="2" id="KW-0677">Repeat</keyword>
<evidence type="ECO:0008006" key="7">
    <source>
        <dbReference type="Google" id="ProtNLM"/>
    </source>
</evidence>
<dbReference type="PANTHER" id="PTHR22839:SF0">
    <property type="entry name" value="THO COMPLEX SUBUNIT 3"/>
    <property type="match status" value="1"/>
</dbReference>
<comment type="caution">
    <text evidence="5">The sequence shown here is derived from an EMBL/GenBank/DDBJ whole genome shotgun (WGS) entry which is preliminary data.</text>
</comment>
<reference evidence="5" key="1">
    <citation type="submission" date="2021-01" db="EMBL/GenBank/DDBJ databases">
        <title>Deciphering the adaptive evolutionary patterns associated with biogeogrpahic diversity in the finger millet blast pathogen Magnaporthe oryzae in Eastern Africa.</title>
        <authorList>
            <person name="Onyema G."/>
            <person name="Shittu T.A."/>
            <person name="Dodsworth S."/>
            <person name="Devilliers S."/>
            <person name="Muthumeenakshi S."/>
            <person name="Sreenivasaprasad S."/>
        </authorList>
    </citation>
    <scope>NUCLEOTIDE SEQUENCE</scope>
    <source>
        <strain evidence="5">D15/s37</strain>
    </source>
</reference>
<dbReference type="SUPFAM" id="SSF50978">
    <property type="entry name" value="WD40 repeat-like"/>
    <property type="match status" value="1"/>
</dbReference>
<feature type="repeat" description="WD" evidence="4">
    <location>
        <begin position="314"/>
        <end position="346"/>
    </location>
</feature>